<organism evidence="1 2">
    <name type="scientific">Entomophthora muscae</name>
    <dbReference type="NCBI Taxonomy" id="34485"/>
    <lineage>
        <taxon>Eukaryota</taxon>
        <taxon>Fungi</taxon>
        <taxon>Fungi incertae sedis</taxon>
        <taxon>Zoopagomycota</taxon>
        <taxon>Entomophthoromycotina</taxon>
        <taxon>Entomophthoromycetes</taxon>
        <taxon>Entomophthorales</taxon>
        <taxon>Entomophthoraceae</taxon>
        <taxon>Entomophthora</taxon>
    </lineage>
</organism>
<dbReference type="EMBL" id="QTSX02004293">
    <property type="protein sequence ID" value="KAJ9066378.1"/>
    <property type="molecule type" value="Genomic_DNA"/>
</dbReference>
<evidence type="ECO:0000313" key="2">
    <source>
        <dbReference type="Proteomes" id="UP001165960"/>
    </source>
</evidence>
<reference evidence="1" key="1">
    <citation type="submission" date="2022-04" db="EMBL/GenBank/DDBJ databases">
        <title>Genome of the entomopathogenic fungus Entomophthora muscae.</title>
        <authorList>
            <person name="Elya C."/>
            <person name="Lovett B.R."/>
            <person name="Lee E."/>
            <person name="Macias A.M."/>
            <person name="Hajek A.E."/>
            <person name="De Bivort B.L."/>
            <person name="Kasson M.T."/>
            <person name="De Fine Licht H.H."/>
            <person name="Stajich J.E."/>
        </authorList>
    </citation>
    <scope>NUCLEOTIDE SEQUENCE</scope>
    <source>
        <strain evidence="1">Berkeley</strain>
    </source>
</reference>
<proteinExistence type="predicted"/>
<evidence type="ECO:0000313" key="1">
    <source>
        <dbReference type="EMBL" id="KAJ9066378.1"/>
    </source>
</evidence>
<keyword evidence="2" id="KW-1185">Reference proteome</keyword>
<name>A0ACC2SVM4_9FUNG</name>
<sequence length="78" mass="8861">MELPTMPSPCGLPHMLQHLEPFAGANNDNSAAWIQSAQSKLAQMKYPQQFWIAEISICLTHDAGTWCNKWHKEHTNNN</sequence>
<protein>
    <submittedName>
        <fullName evidence="1">Uncharacterized protein</fullName>
    </submittedName>
</protein>
<accession>A0ACC2SVM4</accession>
<comment type="caution">
    <text evidence="1">The sequence shown here is derived from an EMBL/GenBank/DDBJ whole genome shotgun (WGS) entry which is preliminary data.</text>
</comment>
<gene>
    <name evidence="1" type="ORF">DSO57_1010120</name>
</gene>
<dbReference type="Proteomes" id="UP001165960">
    <property type="component" value="Unassembled WGS sequence"/>
</dbReference>